<dbReference type="EMBL" id="VDCV01000003">
    <property type="protein sequence ID" value="KAB5564484.1"/>
    <property type="molecule type" value="Genomic_DNA"/>
</dbReference>
<organism evidence="1 2">
    <name type="scientific">Salix brachista</name>
    <dbReference type="NCBI Taxonomy" id="2182728"/>
    <lineage>
        <taxon>Eukaryota</taxon>
        <taxon>Viridiplantae</taxon>
        <taxon>Streptophyta</taxon>
        <taxon>Embryophyta</taxon>
        <taxon>Tracheophyta</taxon>
        <taxon>Spermatophyta</taxon>
        <taxon>Magnoliopsida</taxon>
        <taxon>eudicotyledons</taxon>
        <taxon>Gunneridae</taxon>
        <taxon>Pentapetalae</taxon>
        <taxon>rosids</taxon>
        <taxon>fabids</taxon>
        <taxon>Malpighiales</taxon>
        <taxon>Salicaceae</taxon>
        <taxon>Saliceae</taxon>
        <taxon>Salix</taxon>
    </lineage>
</organism>
<sequence length="67" mass="7897">MYYIQAEGKVSNTLSFASSGPEEESSIMLSLVSIYFKEEMLQSHCRLVMHREFIDRSKWSKFVRFPN</sequence>
<evidence type="ECO:0000313" key="2">
    <source>
        <dbReference type="Proteomes" id="UP000326939"/>
    </source>
</evidence>
<dbReference type="Proteomes" id="UP000326939">
    <property type="component" value="Chromosome 3"/>
</dbReference>
<accession>A0A5N5NAE6</accession>
<evidence type="ECO:0000313" key="1">
    <source>
        <dbReference type="EMBL" id="KAB5564484.1"/>
    </source>
</evidence>
<name>A0A5N5NAE6_9ROSI</name>
<comment type="caution">
    <text evidence="1">The sequence shown here is derived from an EMBL/GenBank/DDBJ whole genome shotgun (WGS) entry which is preliminary data.</text>
</comment>
<proteinExistence type="predicted"/>
<dbReference type="AlphaFoldDB" id="A0A5N5NAE6"/>
<reference evidence="2" key="1">
    <citation type="journal article" date="2019" name="Gigascience">
        <title>De novo genome assembly of the endangered Acer yangbiense, a plant species with extremely small populations endemic to Yunnan Province, China.</title>
        <authorList>
            <person name="Yang J."/>
            <person name="Wariss H.M."/>
            <person name="Tao L."/>
            <person name="Zhang R."/>
            <person name="Yun Q."/>
            <person name="Hollingsworth P."/>
            <person name="Dao Z."/>
            <person name="Luo G."/>
            <person name="Guo H."/>
            <person name="Ma Y."/>
            <person name="Sun W."/>
        </authorList>
    </citation>
    <scope>NUCLEOTIDE SEQUENCE [LARGE SCALE GENOMIC DNA]</scope>
    <source>
        <strain evidence="2">cv. br00</strain>
    </source>
</reference>
<keyword evidence="2" id="KW-1185">Reference proteome</keyword>
<gene>
    <name evidence="1" type="ORF">DKX38_004538</name>
</gene>
<protein>
    <submittedName>
        <fullName evidence="1">Uncharacterized protein</fullName>
    </submittedName>
</protein>